<dbReference type="Gene3D" id="3.90.1300.10">
    <property type="entry name" value="Amidase signature (AS) domain"/>
    <property type="match status" value="1"/>
</dbReference>
<comment type="caution">
    <text evidence="2">The sequence shown here is derived from an EMBL/GenBank/DDBJ whole genome shotgun (WGS) entry which is preliminary data.</text>
</comment>
<organism evidence="2 3">
    <name type="scientific">Actinacidiphila oryziradicis</name>
    <dbReference type="NCBI Taxonomy" id="2571141"/>
    <lineage>
        <taxon>Bacteria</taxon>
        <taxon>Bacillati</taxon>
        <taxon>Actinomycetota</taxon>
        <taxon>Actinomycetes</taxon>
        <taxon>Kitasatosporales</taxon>
        <taxon>Streptomycetaceae</taxon>
        <taxon>Actinacidiphila</taxon>
    </lineage>
</organism>
<dbReference type="PANTHER" id="PTHR46310">
    <property type="entry name" value="AMIDASE 1"/>
    <property type="match status" value="1"/>
</dbReference>
<dbReference type="SUPFAM" id="SSF75304">
    <property type="entry name" value="Amidase signature (AS) enzymes"/>
    <property type="match status" value="1"/>
</dbReference>
<keyword evidence="3" id="KW-1185">Reference proteome</keyword>
<dbReference type="OrthoDB" id="182039at2"/>
<dbReference type="Pfam" id="PF01425">
    <property type="entry name" value="Amidase"/>
    <property type="match status" value="1"/>
</dbReference>
<dbReference type="InterPro" id="IPR023631">
    <property type="entry name" value="Amidase_dom"/>
</dbReference>
<dbReference type="InterPro" id="IPR024507">
    <property type="entry name" value="AtzH-like"/>
</dbReference>
<dbReference type="Pfam" id="PF11533">
    <property type="entry name" value="AtzH-like"/>
    <property type="match status" value="1"/>
</dbReference>
<evidence type="ECO:0000259" key="1">
    <source>
        <dbReference type="Pfam" id="PF01425"/>
    </source>
</evidence>
<accession>A0A4V5MYL2</accession>
<evidence type="ECO:0000313" key="3">
    <source>
        <dbReference type="Proteomes" id="UP000305778"/>
    </source>
</evidence>
<evidence type="ECO:0000313" key="2">
    <source>
        <dbReference type="EMBL" id="TKA04699.1"/>
    </source>
</evidence>
<dbReference type="SUPFAM" id="SSF54427">
    <property type="entry name" value="NTF2-like"/>
    <property type="match status" value="1"/>
</dbReference>
<sequence length="528" mass="54251">MSGHEESEECEVIAPVGAPPGLLEAFWRYDKALLGNDRPTLDELFMRGPHTIRGDGQALLVGHEAIAGFRSARARIPTRAVVQLHVQVIADDAALLMARTRDGDTTGLQTQLWRLDGDRWVVAAAHVSLPVAPKRIAPFDTTLWRVVGDPLAAATAPGPLEGIGVAVKDLFAVAGHAVGAGVPAWLAEQQPQRDSAPAVAALLDAGAHLVGIARTDEFAYSLAGTNAHYGTPPNPAAPGCVSGGSTSGPASAVALGQAAAGLGTDTAGSIRVPASYQGLVGLRTTHGAIGTDGVLPLARSFDTVGWLTRDVRTSAAVAGILLPGTEAVAVRRTVRLPEVEALARADVRDAFTAAVQGLTESGQLPPAEVVELPRDLLERWFAAFRTVQAWEAWQAHGSWITGHPGSLGADVAARFAQASEVGEEQAAAARELTAAAREQLGEWLSGSVLAIPSASGPAPARSASGEQIEAERAATLRMTCLAGLAGAPALSLPLLRSADGRPAGLCLLGAPGADHSLLTLAAGLEIAP</sequence>
<dbReference type="PANTHER" id="PTHR46310:SF7">
    <property type="entry name" value="AMIDASE 1"/>
    <property type="match status" value="1"/>
</dbReference>
<reference evidence="2 3" key="1">
    <citation type="submission" date="2019-04" db="EMBL/GenBank/DDBJ databases">
        <title>Streptomyces oryziradicis sp. nov., a novel actinomycete isolated from rhizosphere soil of rice (Oryza sativa L.).</title>
        <authorList>
            <person name="Li C."/>
        </authorList>
    </citation>
    <scope>NUCLEOTIDE SEQUENCE [LARGE SCALE GENOMIC DNA]</scope>
    <source>
        <strain evidence="2 3">NEAU-C40</strain>
    </source>
</reference>
<feature type="domain" description="Amidase" evidence="1">
    <location>
        <begin position="155"/>
        <end position="317"/>
    </location>
</feature>
<protein>
    <submittedName>
        <fullName evidence="2">DUF3225 domain-containing protein</fullName>
    </submittedName>
</protein>
<proteinExistence type="predicted"/>
<dbReference type="InterPro" id="IPR036928">
    <property type="entry name" value="AS_sf"/>
</dbReference>
<dbReference type="AlphaFoldDB" id="A0A4V5MYL2"/>
<gene>
    <name evidence="2" type="ORF">FCI23_35080</name>
</gene>
<name>A0A4V5MYL2_9ACTN</name>
<dbReference type="RefSeq" id="WP_136728217.1">
    <property type="nucleotide sequence ID" value="NZ_SUMC01000049.1"/>
</dbReference>
<dbReference type="InterPro" id="IPR032710">
    <property type="entry name" value="NTF2-like_dom_sf"/>
</dbReference>
<dbReference type="Proteomes" id="UP000305778">
    <property type="component" value="Unassembled WGS sequence"/>
</dbReference>
<dbReference type="Gene3D" id="3.10.450.50">
    <property type="match status" value="1"/>
</dbReference>
<dbReference type="EMBL" id="SUMC01000049">
    <property type="protein sequence ID" value="TKA04699.1"/>
    <property type="molecule type" value="Genomic_DNA"/>
</dbReference>